<dbReference type="SUPFAM" id="SSF52172">
    <property type="entry name" value="CheY-like"/>
    <property type="match status" value="1"/>
</dbReference>
<evidence type="ECO:0000313" key="9">
    <source>
        <dbReference type="EMBL" id="MBO1109038.1"/>
    </source>
</evidence>
<evidence type="ECO:0000259" key="7">
    <source>
        <dbReference type="PROSITE" id="PS50109"/>
    </source>
</evidence>
<dbReference type="EMBL" id="JAFNAA010000014">
    <property type="protein sequence ID" value="MBO1109038.1"/>
    <property type="molecule type" value="Genomic_DNA"/>
</dbReference>
<dbReference type="PROSITE" id="PS50109">
    <property type="entry name" value="HIS_KIN"/>
    <property type="match status" value="1"/>
</dbReference>
<feature type="transmembrane region" description="Helical" evidence="6">
    <location>
        <begin position="269"/>
        <end position="289"/>
    </location>
</feature>
<sequence>MLGFNTIRKKVITLFVAYTLLFLGIIAIGFYFFITTPLYSHAKETITNKADTVSLQINQDLDSLLPTINTLADFAAEYPAKTLLSQITHTLLTSLNNNTFIISGGIWPEPFALDRDQYKSSIFYNANHAGYEPLEDYNHPLAPDYFREPWYAGVKYRGPNIVEWSDPYTDPVTNVSMVTLSKPYYVDDQFRGVVTLDISLKKLSETIQKEQTNFGGQLYIIDRHGHNILGQDAIPDPNALLTTSKSHSGDWQILATYPKDKVDQQAIAIIKKIIFIAVPITLLFLYLLYQAISRWLVKPIEEITHDLTQTKQDVSLKNQFLHAGDEMDIMVHEINKRIRILNQERLNAIRADKVKSTFLASMSHEIRTPMNGVLGLAQLLMKTPLNQEQTQHLNSLYDSGIHMMSILNDILDFSKIEEGKLKIDHYHFNFNDVVGSLVSTYSPLAKEKGLEFTIYSSVPSDIWLFGDKSRIRQILFNLVNNAIKFTAKGEVAIYFDAEYPCHTFAENGFRLFCRVTDTGIGIAPDSIATIFDPFTQADSSTSRTYGGTGLGLAIVKQLVELMHGSIAIDSTVGQGTEVKFDVHMAMGKNQRPLKSLAVGSMIDDLNILIVEDNKVNTVILKTFLSKKGHQVTCVENGKECLDLLEQEAFDVIFMDNHMPVMDGISATMAIKKHPNPRIANTLVFACTADAYKETKDAMLKAGCNFVLTKPLNEPVIFDALNQFSSELQFSKMTRITGKH</sequence>
<evidence type="ECO:0000313" key="10">
    <source>
        <dbReference type="Proteomes" id="UP000664658"/>
    </source>
</evidence>
<dbReference type="Gene3D" id="3.40.50.2300">
    <property type="match status" value="1"/>
</dbReference>
<evidence type="ECO:0000256" key="6">
    <source>
        <dbReference type="SAM" id="Phobius"/>
    </source>
</evidence>
<accession>A0A8I1W7Y0</accession>
<feature type="transmembrane region" description="Helical" evidence="6">
    <location>
        <begin position="12"/>
        <end position="34"/>
    </location>
</feature>
<comment type="catalytic activity">
    <reaction evidence="1">
        <text>ATP + protein L-histidine = ADP + protein N-phospho-L-histidine.</text>
        <dbReference type="EC" id="2.7.13.3"/>
    </reaction>
</comment>
<proteinExistence type="predicted"/>
<dbReference type="Gene3D" id="3.30.450.20">
    <property type="entry name" value="PAS domain"/>
    <property type="match status" value="1"/>
</dbReference>
<dbReference type="FunFam" id="3.30.565.10:FF:000010">
    <property type="entry name" value="Sensor histidine kinase RcsC"/>
    <property type="match status" value="1"/>
</dbReference>
<dbReference type="SMART" id="SM00387">
    <property type="entry name" value="HATPase_c"/>
    <property type="match status" value="1"/>
</dbReference>
<organism evidence="9 10">
    <name type="scientific">Plesiomonas shigelloides</name>
    <name type="common">Aeromonas shigelloides</name>
    <dbReference type="NCBI Taxonomy" id="703"/>
    <lineage>
        <taxon>Bacteria</taxon>
        <taxon>Pseudomonadati</taxon>
        <taxon>Pseudomonadota</taxon>
        <taxon>Gammaproteobacteria</taxon>
        <taxon>Enterobacterales</taxon>
        <taxon>Enterobacteriaceae</taxon>
        <taxon>Plesiomonas</taxon>
    </lineage>
</organism>
<dbReference type="CDD" id="cd17546">
    <property type="entry name" value="REC_hyHK_CKI1_RcsC-like"/>
    <property type="match status" value="1"/>
</dbReference>
<dbReference type="InterPro" id="IPR003661">
    <property type="entry name" value="HisK_dim/P_dom"/>
</dbReference>
<dbReference type="InterPro" id="IPR001789">
    <property type="entry name" value="Sig_transdc_resp-reg_receiver"/>
</dbReference>
<keyword evidence="3 5" id="KW-0597">Phosphoprotein</keyword>
<dbReference type="Pfam" id="PF00512">
    <property type="entry name" value="HisKA"/>
    <property type="match status" value="1"/>
</dbReference>
<keyword evidence="6" id="KW-0472">Membrane</keyword>
<dbReference type="SMART" id="SM00388">
    <property type="entry name" value="HisKA"/>
    <property type="match status" value="1"/>
</dbReference>
<dbReference type="InterPro" id="IPR004358">
    <property type="entry name" value="Sig_transdc_His_kin-like_C"/>
</dbReference>
<dbReference type="SMART" id="SM00448">
    <property type="entry name" value="REC"/>
    <property type="match status" value="1"/>
</dbReference>
<dbReference type="SUPFAM" id="SSF47384">
    <property type="entry name" value="Homodimeric domain of signal transducing histidine kinase"/>
    <property type="match status" value="1"/>
</dbReference>
<dbReference type="CDD" id="cd16922">
    <property type="entry name" value="HATPase_EvgS-ArcB-TorS-like"/>
    <property type="match status" value="1"/>
</dbReference>
<dbReference type="Pfam" id="PF02518">
    <property type="entry name" value="HATPase_c"/>
    <property type="match status" value="1"/>
</dbReference>
<gene>
    <name evidence="9" type="ORF">J2R62_12615</name>
</gene>
<feature type="modified residue" description="4-aspartylphosphate" evidence="5">
    <location>
        <position position="655"/>
    </location>
</feature>
<keyword evidence="4" id="KW-0902">Two-component regulatory system</keyword>
<dbReference type="EC" id="2.7.13.3" evidence="2"/>
<evidence type="ECO:0000256" key="5">
    <source>
        <dbReference type="PROSITE-ProRule" id="PRU00169"/>
    </source>
</evidence>
<dbReference type="Pfam" id="PF00072">
    <property type="entry name" value="Response_reg"/>
    <property type="match status" value="1"/>
</dbReference>
<dbReference type="PANTHER" id="PTHR45339">
    <property type="entry name" value="HYBRID SIGNAL TRANSDUCTION HISTIDINE KINASE J"/>
    <property type="match status" value="1"/>
</dbReference>
<dbReference type="InterPro" id="IPR011006">
    <property type="entry name" value="CheY-like_superfamily"/>
</dbReference>
<dbReference type="SUPFAM" id="SSF55874">
    <property type="entry name" value="ATPase domain of HSP90 chaperone/DNA topoisomerase II/histidine kinase"/>
    <property type="match status" value="1"/>
</dbReference>
<evidence type="ECO:0000256" key="2">
    <source>
        <dbReference type="ARBA" id="ARBA00012438"/>
    </source>
</evidence>
<protein>
    <recommendedName>
        <fullName evidence="2">histidine kinase</fullName>
        <ecNumber evidence="2">2.7.13.3</ecNumber>
    </recommendedName>
</protein>
<dbReference type="CDD" id="cd12913">
    <property type="entry name" value="PDC1_MCP_like"/>
    <property type="match status" value="1"/>
</dbReference>
<dbReference type="PRINTS" id="PR00344">
    <property type="entry name" value="BCTRLSENSOR"/>
</dbReference>
<dbReference type="InterPro" id="IPR005467">
    <property type="entry name" value="His_kinase_dom"/>
</dbReference>
<dbReference type="Pfam" id="PF22673">
    <property type="entry name" value="MCP-like_PDC_1"/>
    <property type="match status" value="1"/>
</dbReference>
<dbReference type="Gene3D" id="1.10.287.130">
    <property type="match status" value="1"/>
</dbReference>
<evidence type="ECO:0000256" key="1">
    <source>
        <dbReference type="ARBA" id="ARBA00000085"/>
    </source>
</evidence>
<dbReference type="AlphaFoldDB" id="A0A8I1W7Y0"/>
<feature type="domain" description="Response regulatory" evidence="8">
    <location>
        <begin position="606"/>
        <end position="724"/>
    </location>
</feature>
<keyword evidence="6" id="KW-0812">Transmembrane</keyword>
<name>A0A8I1W7Y0_PLESH</name>
<dbReference type="Gene3D" id="3.30.565.10">
    <property type="entry name" value="Histidine kinase-like ATPase, C-terminal domain"/>
    <property type="match status" value="1"/>
</dbReference>
<dbReference type="InterPro" id="IPR036890">
    <property type="entry name" value="HATPase_C_sf"/>
</dbReference>
<dbReference type="PROSITE" id="PS50110">
    <property type="entry name" value="RESPONSE_REGULATORY"/>
    <property type="match status" value="1"/>
</dbReference>
<evidence type="ECO:0000256" key="3">
    <source>
        <dbReference type="ARBA" id="ARBA00022553"/>
    </source>
</evidence>
<dbReference type="Proteomes" id="UP000664658">
    <property type="component" value="Unassembled WGS sequence"/>
</dbReference>
<comment type="caution">
    <text evidence="9">The sequence shown here is derived from an EMBL/GenBank/DDBJ whole genome shotgun (WGS) entry which is preliminary data.</text>
</comment>
<dbReference type="RefSeq" id="WP_207542332.1">
    <property type="nucleotide sequence ID" value="NZ_JAFNAA010000014.1"/>
</dbReference>
<keyword evidence="6" id="KW-1133">Transmembrane helix</keyword>
<feature type="domain" description="Histidine kinase" evidence="7">
    <location>
        <begin position="361"/>
        <end position="586"/>
    </location>
</feature>
<dbReference type="GO" id="GO:0000155">
    <property type="term" value="F:phosphorelay sensor kinase activity"/>
    <property type="evidence" value="ECO:0007669"/>
    <property type="project" value="InterPro"/>
</dbReference>
<reference evidence="9" key="1">
    <citation type="submission" date="2021-03" db="EMBL/GenBank/DDBJ databases">
        <title>Plesiomonas shigelloides zfcc0051, isolated from zebrafish feces.</title>
        <authorList>
            <person name="Vanderhoek Z."/>
            <person name="Gaulke C."/>
        </authorList>
    </citation>
    <scope>NUCLEOTIDE SEQUENCE</scope>
    <source>
        <strain evidence="9">Zfcc0051</strain>
    </source>
</reference>
<evidence type="ECO:0000259" key="8">
    <source>
        <dbReference type="PROSITE" id="PS50110"/>
    </source>
</evidence>
<dbReference type="CDD" id="cd00082">
    <property type="entry name" value="HisKA"/>
    <property type="match status" value="1"/>
</dbReference>
<dbReference type="InterPro" id="IPR003594">
    <property type="entry name" value="HATPase_dom"/>
</dbReference>
<evidence type="ECO:0000256" key="4">
    <source>
        <dbReference type="ARBA" id="ARBA00023012"/>
    </source>
</evidence>
<dbReference type="PANTHER" id="PTHR45339:SF1">
    <property type="entry name" value="HYBRID SIGNAL TRANSDUCTION HISTIDINE KINASE J"/>
    <property type="match status" value="1"/>
</dbReference>
<dbReference type="InterPro" id="IPR036097">
    <property type="entry name" value="HisK_dim/P_sf"/>
</dbReference>